<dbReference type="Pfam" id="PF17899">
    <property type="entry name" value="Peptidase_M61_N"/>
    <property type="match status" value="1"/>
</dbReference>
<evidence type="ECO:0000313" key="4">
    <source>
        <dbReference type="EMBL" id="GGD46630.1"/>
    </source>
</evidence>
<keyword evidence="1" id="KW-0732">Signal</keyword>
<feature type="signal peptide" evidence="1">
    <location>
        <begin position="1"/>
        <end position="25"/>
    </location>
</feature>
<dbReference type="EMBL" id="BMFH01000001">
    <property type="protein sequence ID" value="GGD46630.1"/>
    <property type="molecule type" value="Genomic_DNA"/>
</dbReference>
<comment type="caution">
    <text evidence="4">The sequence shown here is derived from an EMBL/GenBank/DDBJ whole genome shotgun (WGS) entry which is preliminary data.</text>
</comment>
<evidence type="ECO:0000313" key="5">
    <source>
        <dbReference type="Proteomes" id="UP000625780"/>
    </source>
</evidence>
<dbReference type="Gene3D" id="1.10.390.10">
    <property type="entry name" value="Neutral Protease Domain 2"/>
    <property type="match status" value="1"/>
</dbReference>
<evidence type="ECO:0000256" key="1">
    <source>
        <dbReference type="SAM" id="SignalP"/>
    </source>
</evidence>
<dbReference type="InterPro" id="IPR040756">
    <property type="entry name" value="Peptidase_M61_N"/>
</dbReference>
<keyword evidence="5" id="KW-1185">Reference proteome</keyword>
<dbReference type="RefSeq" id="WP_188369772.1">
    <property type="nucleotide sequence ID" value="NZ_BMFH01000001.1"/>
</dbReference>
<dbReference type="PROSITE" id="PS51257">
    <property type="entry name" value="PROKAR_LIPOPROTEIN"/>
    <property type="match status" value="1"/>
</dbReference>
<accession>A0ABQ1QVZ8</accession>
<gene>
    <name evidence="4" type="ORF">GCM10011361_11950</name>
</gene>
<dbReference type="Pfam" id="PF05299">
    <property type="entry name" value="Peptidase_M61"/>
    <property type="match status" value="1"/>
</dbReference>
<dbReference type="Gene3D" id="2.60.40.3650">
    <property type="match status" value="1"/>
</dbReference>
<reference evidence="5" key="1">
    <citation type="journal article" date="2019" name="Int. J. Syst. Evol. Microbiol.">
        <title>The Global Catalogue of Microorganisms (GCM) 10K type strain sequencing project: providing services to taxonomists for standard genome sequencing and annotation.</title>
        <authorList>
            <consortium name="The Broad Institute Genomics Platform"/>
            <consortium name="The Broad Institute Genome Sequencing Center for Infectious Disease"/>
            <person name="Wu L."/>
            <person name="Ma J."/>
        </authorList>
    </citation>
    <scope>NUCLEOTIDE SEQUENCE [LARGE SCALE GENOMIC DNA]</scope>
    <source>
        <strain evidence="5">CGMCC 1.12606</strain>
    </source>
</reference>
<feature type="chain" id="PRO_5046461473" evidence="1">
    <location>
        <begin position="26"/>
        <end position="623"/>
    </location>
</feature>
<evidence type="ECO:0000259" key="2">
    <source>
        <dbReference type="Pfam" id="PF05299"/>
    </source>
</evidence>
<dbReference type="InterPro" id="IPR007963">
    <property type="entry name" value="Peptidase_M61_catalytic"/>
</dbReference>
<name>A0ABQ1QVZ8_9FLAO</name>
<dbReference type="Proteomes" id="UP000625780">
    <property type="component" value="Unassembled WGS sequence"/>
</dbReference>
<proteinExistence type="predicted"/>
<feature type="domain" description="Peptidase M61 N-terminal" evidence="3">
    <location>
        <begin position="33"/>
        <end position="213"/>
    </location>
</feature>
<feature type="domain" description="Peptidase M61 catalytic" evidence="2">
    <location>
        <begin position="310"/>
        <end position="417"/>
    </location>
</feature>
<evidence type="ECO:0000259" key="3">
    <source>
        <dbReference type="Pfam" id="PF17899"/>
    </source>
</evidence>
<protein>
    <submittedName>
        <fullName evidence="4">Peptidase M61</fullName>
    </submittedName>
</protein>
<organism evidence="4 5">
    <name type="scientific">Muriicola marianensis</name>
    <dbReference type="NCBI Taxonomy" id="1324801"/>
    <lineage>
        <taxon>Bacteria</taxon>
        <taxon>Pseudomonadati</taxon>
        <taxon>Bacteroidota</taxon>
        <taxon>Flavobacteriia</taxon>
        <taxon>Flavobacteriales</taxon>
        <taxon>Flavobacteriaceae</taxon>
        <taxon>Muriicola</taxon>
    </lineage>
</organism>
<sequence length="623" mass="70275">MYKKIAPLLSLALLLGCKTVSTGTAACNNPVQVSIDLLQVVDDKVKVRVDPGPFTEDEVHFFLPKVVPGTYSENDFGQFVSELVALDYQGNPLEIEQKDLNTWRIPNARNLDLLEYVVNDTFDTETEYEDPVFSPAGTNILDGENFLLNLHGFVGYFQSFKEVPYELNIASPASLEATTSLPRMATEREGKGTHRFLARRYFELIDNPIMFAKPNSVTFSLADIDVTLSVYSPNATYSAKDLQPKMEAMMKAQKEFLGTLSGTKTYTILLYLSQFDNPDATGYGALEHHTSTVVVLPEMLPRPALEEAMVDVVSHEFFHTLTPLSVHSREIQFFDFNEPKMSMHLWMYEGTTEYFANLFQVQEGLITESDFYDRMAKKISNSKAYEDRMSFTEMSKNVLSSPYKENYLNVYEKGALINMCLDILLREKSKGEKGVLWLMGELAAKYNENTPFEDADLIAEITAMTYPEVGQFFSRHVQGNEPIPYGDYLKRTGLKVETSEAPASFFFMGQIPYIDADPADLDTIFVQKGMELNSFFRDLGAMGGDVILKINDTLITLDSIRVIIGESFSWDAEKDIRMTVLRDGNTIELSGKAGMPTYTERRITEIEGVGEEALSLRKSWLNP</sequence>
<dbReference type="SUPFAM" id="SSF55486">
    <property type="entry name" value="Metalloproteases ('zincins'), catalytic domain"/>
    <property type="match status" value="1"/>
</dbReference>
<dbReference type="InterPro" id="IPR027268">
    <property type="entry name" value="Peptidase_M4/M1_CTD_sf"/>
</dbReference>